<dbReference type="Proteomes" id="UP001595698">
    <property type="component" value="Unassembled WGS sequence"/>
</dbReference>
<protein>
    <submittedName>
        <fullName evidence="1">Uncharacterized protein</fullName>
    </submittedName>
</protein>
<evidence type="ECO:0000313" key="2">
    <source>
        <dbReference type="Proteomes" id="UP001595698"/>
    </source>
</evidence>
<proteinExistence type="predicted"/>
<name>A0ABV8F8B5_9ACTN</name>
<sequence>MPPSSAQDDYAHAALRHYRDAVYLHDDKRLPNADHHYGFAVECALKSLLLRYLNATMIDARGRPSHYPWTVDTGGNHTRHGHLPGIWSDVATLLRGRTGSTLGAVLTSSAPFAS</sequence>
<evidence type="ECO:0000313" key="1">
    <source>
        <dbReference type="EMBL" id="MFC3984161.1"/>
    </source>
</evidence>
<organism evidence="1 2">
    <name type="scientific">Streptosporangium jomthongense</name>
    <dbReference type="NCBI Taxonomy" id="1193683"/>
    <lineage>
        <taxon>Bacteria</taxon>
        <taxon>Bacillati</taxon>
        <taxon>Actinomycetota</taxon>
        <taxon>Actinomycetes</taxon>
        <taxon>Streptosporangiales</taxon>
        <taxon>Streptosporangiaceae</taxon>
        <taxon>Streptosporangium</taxon>
    </lineage>
</organism>
<gene>
    <name evidence="1" type="ORF">ACFOYY_28780</name>
</gene>
<accession>A0ABV8F8B5</accession>
<reference evidence="2" key="1">
    <citation type="journal article" date="2019" name="Int. J. Syst. Evol. Microbiol.">
        <title>The Global Catalogue of Microorganisms (GCM) 10K type strain sequencing project: providing services to taxonomists for standard genome sequencing and annotation.</title>
        <authorList>
            <consortium name="The Broad Institute Genomics Platform"/>
            <consortium name="The Broad Institute Genome Sequencing Center for Infectious Disease"/>
            <person name="Wu L."/>
            <person name="Ma J."/>
        </authorList>
    </citation>
    <scope>NUCLEOTIDE SEQUENCE [LARGE SCALE GENOMIC DNA]</scope>
    <source>
        <strain evidence="2">TBRC 7912</strain>
    </source>
</reference>
<keyword evidence="2" id="KW-1185">Reference proteome</keyword>
<comment type="caution">
    <text evidence="1">The sequence shown here is derived from an EMBL/GenBank/DDBJ whole genome shotgun (WGS) entry which is preliminary data.</text>
</comment>
<dbReference type="RefSeq" id="WP_386193724.1">
    <property type="nucleotide sequence ID" value="NZ_JBHSBC010000032.1"/>
</dbReference>
<dbReference type="EMBL" id="JBHSBC010000032">
    <property type="protein sequence ID" value="MFC3984161.1"/>
    <property type="molecule type" value="Genomic_DNA"/>
</dbReference>